<dbReference type="GO" id="GO:0016787">
    <property type="term" value="F:hydrolase activity"/>
    <property type="evidence" value="ECO:0007669"/>
    <property type="project" value="InterPro"/>
</dbReference>
<name>H0I094_9HYPH</name>
<dbReference type="RefSeq" id="WP_008839451.1">
    <property type="nucleotide sequence ID" value="NZ_AHAM01000262.1"/>
</dbReference>
<dbReference type="OrthoDB" id="5194627at2"/>
<dbReference type="PROSITE" id="PS51194">
    <property type="entry name" value="HELICASE_CTER"/>
    <property type="match status" value="1"/>
</dbReference>
<dbReference type="InterPro" id="IPR027417">
    <property type="entry name" value="P-loop_NTPase"/>
</dbReference>
<evidence type="ECO:0000313" key="3">
    <source>
        <dbReference type="EMBL" id="EHK53640.1"/>
    </source>
</evidence>
<dbReference type="GO" id="GO:0003677">
    <property type="term" value="F:DNA binding"/>
    <property type="evidence" value="ECO:0007669"/>
    <property type="project" value="InterPro"/>
</dbReference>
<dbReference type="InterPro" id="IPR050742">
    <property type="entry name" value="Helicase_Restrict-Modif_Enz"/>
</dbReference>
<dbReference type="GO" id="GO:0005829">
    <property type="term" value="C:cytosol"/>
    <property type="evidence" value="ECO:0007669"/>
    <property type="project" value="TreeGrafter"/>
</dbReference>
<evidence type="ECO:0000259" key="1">
    <source>
        <dbReference type="PROSITE" id="PS51192"/>
    </source>
</evidence>
<dbReference type="Pfam" id="PF04851">
    <property type="entry name" value="ResIII"/>
    <property type="match status" value="1"/>
</dbReference>
<dbReference type="InterPro" id="IPR036890">
    <property type="entry name" value="HATPase_C_sf"/>
</dbReference>
<dbReference type="Gene3D" id="3.30.565.10">
    <property type="entry name" value="Histidine kinase-like ATPase, C-terminal domain"/>
    <property type="match status" value="1"/>
</dbReference>
<keyword evidence="4" id="KW-1185">Reference proteome</keyword>
<dbReference type="PANTHER" id="PTHR47396">
    <property type="entry name" value="TYPE I RESTRICTION ENZYME ECOKI R PROTEIN"/>
    <property type="match status" value="1"/>
</dbReference>
<dbReference type="Gene3D" id="3.40.50.300">
    <property type="entry name" value="P-loop containing nucleotide triphosphate hydrolases"/>
    <property type="match status" value="2"/>
</dbReference>
<dbReference type="InterPro" id="IPR014001">
    <property type="entry name" value="Helicase_ATP-bd"/>
</dbReference>
<dbReference type="SUPFAM" id="SSF52540">
    <property type="entry name" value="P-loop containing nucleoside triphosphate hydrolases"/>
    <property type="match status" value="1"/>
</dbReference>
<dbReference type="Proteomes" id="UP000003250">
    <property type="component" value="Unassembled WGS sequence"/>
</dbReference>
<proteinExistence type="predicted"/>
<dbReference type="PROSITE" id="PS51192">
    <property type="entry name" value="HELICASE_ATP_BIND_1"/>
    <property type="match status" value="1"/>
</dbReference>
<evidence type="ECO:0008006" key="5">
    <source>
        <dbReference type="Google" id="ProtNLM"/>
    </source>
</evidence>
<dbReference type="Pfam" id="PF00271">
    <property type="entry name" value="Helicase_C"/>
    <property type="match status" value="1"/>
</dbReference>
<evidence type="ECO:0000313" key="4">
    <source>
        <dbReference type="Proteomes" id="UP000003250"/>
    </source>
</evidence>
<dbReference type="SMART" id="SM00487">
    <property type="entry name" value="DEXDc"/>
    <property type="match status" value="1"/>
</dbReference>
<dbReference type="SUPFAM" id="SSF55874">
    <property type="entry name" value="ATPase domain of HSP90 chaperone/DNA topoisomerase II/histidine kinase"/>
    <property type="match status" value="1"/>
</dbReference>
<feature type="domain" description="Helicase C-terminal" evidence="2">
    <location>
        <begin position="1431"/>
        <end position="1574"/>
    </location>
</feature>
<organism evidence="3 4">
    <name type="scientific">Mesorhizobium alhagi CCNWXJ12-2</name>
    <dbReference type="NCBI Taxonomy" id="1107882"/>
    <lineage>
        <taxon>Bacteria</taxon>
        <taxon>Pseudomonadati</taxon>
        <taxon>Pseudomonadota</taxon>
        <taxon>Alphaproteobacteria</taxon>
        <taxon>Hyphomicrobiales</taxon>
        <taxon>Phyllobacteriaceae</taxon>
        <taxon>Allomesorhizobium</taxon>
    </lineage>
</organism>
<dbReference type="NCBIfam" id="NF047352">
    <property type="entry name" value="P_loop_sacsin"/>
    <property type="match status" value="1"/>
</dbReference>
<dbReference type="EMBL" id="AHAM01000262">
    <property type="protein sequence ID" value="EHK53640.1"/>
    <property type="molecule type" value="Genomic_DNA"/>
</dbReference>
<dbReference type="GO" id="GO:0005524">
    <property type="term" value="F:ATP binding"/>
    <property type="evidence" value="ECO:0007669"/>
    <property type="project" value="InterPro"/>
</dbReference>
<sequence length="1574" mass="172792">MNVLNTTISADVSTSAVNPLAQFVANECEARLSAYSAQPRDAAEHYETENDVLSGGYAYRQLFELVQNAADAILEGGEGAGRIHVKVGRDALVAANTGAPLDQDGIVALLNARSSPKRGGQIGRFGIGFKSLLKLGGRVDLVSRSIGLRFDPEACRVRIRTHLGLDSSARAPGMRLAEVIDGPNPKGLEWATTVVSATISEAATFQRLAEEFTKFPSEFVLFLPANIHLTLDVEGGARREITRTVDGENVVVRDGSNETRWKLFETTAAIRDPGAREDATHIQARDEVPLAWAVPLSPIPRAGRFWAFFPTETATLTSGILNAPWKLNSDRTNLVRGEWNTTLMSEAARLIADSMPALSTADDPGAPVSALPRKLDRQDEIAAPLVNALWRLVVERDIIPDADGRLRSARDLRRHPFDDGKALAAWTELADQNARGLFVHQSCQANSHRASLLNTFAAEVAKKATGELTPLATVTIREWLEAIARADAEGGRRLLSFVGELVAQRTLHAFQLKSAAIIPVTGGSLATANTAVIGPEDSAPAGYQTVLPGLLQYKNVRTVLTSILDILEVKEDSWEKLLHSSLSAAGSNGGWANFWSNVATAPERHARAFFEDRSIAEISFRNRAGGWSSRNELIALLASTAHNLDPRLLLDLDFHERHKTRLPNGWLDIFPIDDEARLGDPGGLNQQHVEQYLDLVERVGWKKMPSGPRQAKLGILAPEWVEMPSGWRLLPSLPPPLAARLTADLIEKMRKRLGAYAPITYGHKTQGKYQKFTAPHPALFLLNRYGRIAVNECILPLKSIDRELAVVLAKAGLPEFSDVIGFHETMANPTDLASLMKWDAGVLSQDERRELWKRASERVEGLTAGFARLRALWEKAADDGFTPQRVPTSAGARVVSEIFVTDDPAHLSGQDEDGRIVLLCSKAALLWRGAGATMLKDSIAVAFSVQLSPPVPIMDMFPELRSAIAGKTKLGRTDAAWVKGLVETAGHRKIEPVAARDLSGLALIDRDRFMSLSWRDRFETILRLLQRAGLIEGEADELLTKMVDGRTLEARKRVREAATVAERLLEAVGGSSQPLRGILPLAVLPAMGARKLAALEYAELALAVYGPTVLARLQDALAAEGLDPPSRWGGEPARLFVLETGFPTEFAASSRAKREAELTVSGPLDLPPLHDFQNEIFEGIRELFNSSKGRRRAVVSLPTGGGKTRVAAEAVVRLVLNADARRTALWIAQTDELCEQAVQCFRQLWVNVGTPGQDLRIVRLWGGQKNPSPPEADEPVVVVASIQTLNARFDFSRLDWLAEPGVVLIDECHHAIAPSYSKLLRWLDVQTGSETSRETEPPVIGLSATPWRGHDDDESARLAARFDRRWFPSDQGTLHRKLRGQGVLADLKYSPIEYNKPIALSDSDVRHFDQYGELPEDLITRIGADPARNQLIVDAILKSPARSILLFANSVAHAQYLAARLHLAGCPAAAVSGETDRLARQHFVRRFRSEELRVMCNHSVLTTGFDAPKADLILISRPVFSPVRYMQMVGRGLRGPANGGTETCQIVTVQDNIISYQDRLAYHYCRRFFDRTYR</sequence>
<protein>
    <recommendedName>
        <fullName evidence="5">DEAD/DEAH box helicase</fullName>
    </recommendedName>
</protein>
<dbReference type="InterPro" id="IPR006935">
    <property type="entry name" value="Helicase/UvrB_N"/>
</dbReference>
<feature type="domain" description="Helicase ATP-binding" evidence="1">
    <location>
        <begin position="1184"/>
        <end position="1346"/>
    </location>
</feature>
<gene>
    <name evidence="3" type="ORF">MAXJ12_29405</name>
</gene>
<dbReference type="SMART" id="SM00490">
    <property type="entry name" value="HELICc"/>
    <property type="match status" value="1"/>
</dbReference>
<dbReference type="PANTHER" id="PTHR47396:SF1">
    <property type="entry name" value="ATP-DEPENDENT HELICASE IRC3-RELATED"/>
    <property type="match status" value="1"/>
</dbReference>
<dbReference type="InterPro" id="IPR001650">
    <property type="entry name" value="Helicase_C-like"/>
</dbReference>
<dbReference type="PATRIC" id="fig|1107882.3.peg.5694"/>
<reference evidence="3 4" key="1">
    <citation type="journal article" date="2012" name="J. Bacteriol.">
        <title>Draft Genome Sequence of Mesorhizobium alhagi CCNWXJ12-2T, a Novel Salt-Resistant Species Isolated from the Desert of Northwestern China.</title>
        <authorList>
            <person name="Zhou M."/>
            <person name="Chen W."/>
            <person name="Chen H."/>
            <person name="Wei G."/>
        </authorList>
    </citation>
    <scope>NUCLEOTIDE SEQUENCE [LARGE SCALE GENOMIC DNA]</scope>
    <source>
        <strain evidence="3 4">CCNWXJ12-2</strain>
    </source>
</reference>
<accession>H0I094</accession>
<evidence type="ECO:0000259" key="2">
    <source>
        <dbReference type="PROSITE" id="PS51194"/>
    </source>
</evidence>